<dbReference type="Proteomes" id="UP000451233">
    <property type="component" value="Unassembled WGS sequence"/>
</dbReference>
<evidence type="ECO:0000313" key="1">
    <source>
        <dbReference type="EMBL" id="MXV14058.1"/>
    </source>
</evidence>
<keyword evidence="2" id="KW-1185">Reference proteome</keyword>
<proteinExistence type="predicted"/>
<gene>
    <name evidence="1" type="ORF">GS398_02005</name>
</gene>
<comment type="caution">
    <text evidence="1">The sequence shown here is derived from an EMBL/GenBank/DDBJ whole genome shotgun (WGS) entry which is preliminary data.</text>
</comment>
<dbReference type="InterPro" id="IPR029058">
    <property type="entry name" value="AB_hydrolase_fold"/>
</dbReference>
<dbReference type="SUPFAM" id="SSF53474">
    <property type="entry name" value="alpha/beta-Hydrolases"/>
    <property type="match status" value="1"/>
</dbReference>
<dbReference type="EMBL" id="WVHS01000001">
    <property type="protein sequence ID" value="MXV14058.1"/>
    <property type="molecule type" value="Genomic_DNA"/>
</dbReference>
<dbReference type="InterPro" id="IPR013783">
    <property type="entry name" value="Ig-like_fold"/>
</dbReference>
<dbReference type="Gene3D" id="2.60.40.10">
    <property type="entry name" value="Immunoglobulins"/>
    <property type="match status" value="1"/>
</dbReference>
<evidence type="ECO:0000313" key="2">
    <source>
        <dbReference type="Proteomes" id="UP000451233"/>
    </source>
</evidence>
<sequence>MRTRINYLRPRLFTLTAAGLLLSFSLTEKEQGDDRFYEFDIAKKGVMIDKATCYAWIPGNVTTIRSVIVHLHGCTREGDARQMMHDIQWKELARKYQSVLLAPKFISGGDSKACINWYVPANGSEPVFLDMLDSLAAISGRPEIKKVPWALWGHSGGSMWVTAMTGKYPERVAVAVAQSCGVDISDSAAAPGVPVLHHNGIRDICLMNARLFARGRKKGALWAHAVNPVVESAMDGHQVHDLRFLAVPWMDVCLKMRLPAKAGESVLRKMDTSGAWLGDTASREIAPAKKYRGDKLAACWFPDRTLAEKWVEYMSTGTATDHTPPPSPTHLTASYANNQVILRWNAHADLESGIKTFIIYRNGKVLKKLAYTVKTRYSKQTGYQRWNDGDQPAPVPAPEMTFADPGVTGTGTWRYEISTVNWFDVASKKSETLVLENGIIRY</sequence>
<organism evidence="1 2">
    <name type="scientific">Hufsiella ginkgonis</name>
    <dbReference type="NCBI Taxonomy" id="2695274"/>
    <lineage>
        <taxon>Bacteria</taxon>
        <taxon>Pseudomonadati</taxon>
        <taxon>Bacteroidota</taxon>
        <taxon>Sphingobacteriia</taxon>
        <taxon>Sphingobacteriales</taxon>
        <taxon>Sphingobacteriaceae</taxon>
        <taxon>Hufsiella</taxon>
    </lineage>
</organism>
<dbReference type="RefSeq" id="WP_160905066.1">
    <property type="nucleotide sequence ID" value="NZ_WVHS01000001.1"/>
</dbReference>
<accession>A0A7K1XT84</accession>
<reference evidence="1 2" key="1">
    <citation type="submission" date="2019-11" db="EMBL/GenBank/DDBJ databases">
        <title>Pedobacter sp. HMF7056 Genome sequencing and assembly.</title>
        <authorList>
            <person name="Kang H."/>
            <person name="Kim H."/>
            <person name="Joh K."/>
        </authorList>
    </citation>
    <scope>NUCLEOTIDE SEQUENCE [LARGE SCALE GENOMIC DNA]</scope>
    <source>
        <strain evidence="1 2">HMF7056</strain>
    </source>
</reference>
<dbReference type="Gene3D" id="3.40.50.1820">
    <property type="entry name" value="alpha/beta hydrolase"/>
    <property type="match status" value="1"/>
</dbReference>
<dbReference type="AlphaFoldDB" id="A0A7K1XT84"/>
<protein>
    <submittedName>
        <fullName evidence="1">Uncharacterized protein</fullName>
    </submittedName>
</protein>
<name>A0A7K1XT84_9SPHI</name>